<keyword evidence="3" id="KW-1185">Reference proteome</keyword>
<dbReference type="EMBL" id="CP134146">
    <property type="protein sequence ID" value="WNC69241.1"/>
    <property type="molecule type" value="Genomic_DNA"/>
</dbReference>
<organism evidence="2 3">
    <name type="scientific">Thalassotalea nanhaiensis</name>
    <dbReference type="NCBI Taxonomy" id="3065648"/>
    <lineage>
        <taxon>Bacteria</taxon>
        <taxon>Pseudomonadati</taxon>
        <taxon>Pseudomonadota</taxon>
        <taxon>Gammaproteobacteria</taxon>
        <taxon>Alteromonadales</taxon>
        <taxon>Colwelliaceae</taxon>
        <taxon>Thalassotalea</taxon>
    </lineage>
</organism>
<sequence length="111" mass="12062">MTFFKSLLLAVFATLLLTYAFGISLIELFNLSFYMDNHEVEPLKVISLSAIVAVLLVVAALAIVLSVFGTIIFTILLVCGGVLMVGVGIFWPIILIAVVIWACTRQKTAIN</sequence>
<evidence type="ECO:0000313" key="3">
    <source>
        <dbReference type="Proteomes" id="UP001248581"/>
    </source>
</evidence>
<dbReference type="RefSeq" id="WP_348388385.1">
    <property type="nucleotide sequence ID" value="NZ_CP134146.1"/>
</dbReference>
<evidence type="ECO:0000313" key="2">
    <source>
        <dbReference type="EMBL" id="WNC69241.1"/>
    </source>
</evidence>
<keyword evidence="1" id="KW-0812">Transmembrane</keyword>
<reference evidence="3" key="1">
    <citation type="submission" date="2023-09" db="EMBL/GenBank/DDBJ databases">
        <authorList>
            <person name="Li S."/>
            <person name="Li X."/>
            <person name="Zhang C."/>
            <person name="Zhao Z."/>
        </authorList>
    </citation>
    <scope>NUCLEOTIDE SEQUENCE [LARGE SCALE GENOMIC DNA]</scope>
    <source>
        <strain evidence="3">SQ345</strain>
    </source>
</reference>
<keyword evidence="1" id="KW-0472">Membrane</keyword>
<accession>A0ABY9TK81</accession>
<keyword evidence="1" id="KW-1133">Transmembrane helix</keyword>
<protein>
    <submittedName>
        <fullName evidence="2">Uncharacterized protein</fullName>
    </submittedName>
</protein>
<name>A0ABY9TK81_9GAMM</name>
<evidence type="ECO:0000256" key="1">
    <source>
        <dbReference type="SAM" id="Phobius"/>
    </source>
</evidence>
<feature type="transmembrane region" description="Helical" evidence="1">
    <location>
        <begin position="46"/>
        <end position="68"/>
    </location>
</feature>
<gene>
    <name evidence="2" type="ORF">RI845_03560</name>
</gene>
<proteinExistence type="predicted"/>
<dbReference type="Proteomes" id="UP001248581">
    <property type="component" value="Chromosome"/>
</dbReference>
<feature type="transmembrane region" description="Helical" evidence="1">
    <location>
        <begin position="75"/>
        <end position="102"/>
    </location>
</feature>